<dbReference type="PROSITE" id="PS00108">
    <property type="entry name" value="PROTEIN_KINASE_ST"/>
    <property type="match status" value="1"/>
</dbReference>
<evidence type="ECO:0000256" key="5">
    <source>
        <dbReference type="ARBA" id="ARBA00037982"/>
    </source>
</evidence>
<evidence type="ECO:0000313" key="10">
    <source>
        <dbReference type="Proteomes" id="UP000294933"/>
    </source>
</evidence>
<evidence type="ECO:0000256" key="1">
    <source>
        <dbReference type="ARBA" id="ARBA00022679"/>
    </source>
</evidence>
<dbReference type="InterPro" id="IPR008271">
    <property type="entry name" value="Ser/Thr_kinase_AS"/>
</dbReference>
<dbReference type="InterPro" id="IPR011009">
    <property type="entry name" value="Kinase-like_dom_sf"/>
</dbReference>
<dbReference type="InterPro" id="IPR050339">
    <property type="entry name" value="CC_SR_Kinase"/>
</dbReference>
<comment type="similarity">
    <text evidence="5">Belongs to the protein kinase superfamily. Ser/Thr protein kinase family. GCN2 subfamily.</text>
</comment>
<keyword evidence="10" id="KW-1185">Reference proteome</keyword>
<dbReference type="STRING" id="50990.A0A4Y7QE72"/>
<dbReference type="OrthoDB" id="5337378at2759"/>
<sequence>MTMSSTMFHTTPTHSPDYRSLRPTPPFRATPPRNPSYDSPMLMLTPSPLRRRVDCDLDHDSSMCFEPPDDPFPATPFKQPGALFKTPELHRSLLRSQDGEERMFVEIVSPSAVGSHFPHATKRKVNLLSSTPQSKVSLTPLRIQNVDSPSFPALAPLPAPRFFRKQSDPDTSLGRQAESLRRMRIADKSIDLDSDDDLKDVSGRTNPQPMDTSKDLEEVAEAVSPDGHVTKRRAKSRPVSLELMNSRSPTQATMRHRRQRSNGSNQAQASMKPPPFIESGNKREFDRIVSSATLFFGPSIIQPSSAPAAPVTPSHKSTCGSEPDPFNSKSANSSFTSAFPGPGDTSFSFSLTEGSPPSRVPSRTSSPRGHIPKKYKKPRDSGVALSDDEGEQKEPSFDFLRPDAHVYRASEGASYGAPETMHTRSSTSPSTSFSSSQSTLFEEGLVTPSFAHGKWPSAPETEEVDVDAFIVKTLTEGTKDALVGKRVPGTPQKRTKTKEFLGVAPQRPWASAVSSKTVHLPMFGEKMSAPQFDAKEKSTHNKPRKSCPSDMRFPSAESQPDSVKSTGAGSSSESESSPSNIRASTSRGRTYGDVGLGRPSHLSRLSAVDGRAQLLMRRSSSGAFSASSDISSEGSSAGTPTRVKGQDWHSGLPLKPQYTPSTNSLQLSPNLSPLVYSPTGPRQRTHSQLPISTKKPLTTSSVYNAQLPLRKGQFSTDGKTKSGQAPQRQQRDVRGVFWNHHLMPPPPARGEYEQPGRFEREFVEVDQIGAGEFGRAMKVRYKREYGHGDQVFAIKKSKRFEGARHRTRLREEVDTLKLLSSRGGHANILRYIDSWEQDEALFILTELCEYGNFAHFLAEYGHHFARLDEARVWKVMADLSNGLRFMHRAGVIHLDFKPANIFITQAGGFKIGDYGMATVWPRPVAAESNADQHEAFEREGDKMYLAAEVLQGHYGKETDIFSFGMTMLETAANIVVPTQGELWHKLRDEDFAPVDGFEEECSGVLVGVIKSMMKKDPGQRPDVEVIWGHPVVSRARARMEERLEAVRRIGDVKAETLFKASPLAGEASRFLDDILDAGAVGMDCT</sequence>
<evidence type="ECO:0000256" key="3">
    <source>
        <dbReference type="ARBA" id="ARBA00022777"/>
    </source>
</evidence>
<evidence type="ECO:0000259" key="8">
    <source>
        <dbReference type="PROSITE" id="PS50011"/>
    </source>
</evidence>
<feature type="compositionally biased region" description="Low complexity" evidence="7">
    <location>
        <begin position="562"/>
        <end position="584"/>
    </location>
</feature>
<feature type="region of interest" description="Disordered" evidence="7">
    <location>
        <begin position="1"/>
        <end position="41"/>
    </location>
</feature>
<dbReference type="PANTHER" id="PTHR11042">
    <property type="entry name" value="EUKARYOTIC TRANSLATION INITIATION FACTOR 2-ALPHA KINASE EIF2-ALPHA KINASE -RELATED"/>
    <property type="match status" value="1"/>
</dbReference>
<dbReference type="Gene3D" id="1.10.510.10">
    <property type="entry name" value="Transferase(Phosphotransferase) domain 1"/>
    <property type="match status" value="1"/>
</dbReference>
<feature type="region of interest" description="Disordered" evidence="7">
    <location>
        <begin position="160"/>
        <end position="281"/>
    </location>
</feature>
<feature type="compositionally biased region" description="Low complexity" evidence="7">
    <location>
        <begin position="660"/>
        <end position="674"/>
    </location>
</feature>
<feature type="compositionally biased region" description="Polar residues" evidence="7">
    <location>
        <begin position="713"/>
        <end position="728"/>
    </location>
</feature>
<keyword evidence="1" id="KW-0808">Transferase</keyword>
<reference evidence="9 10" key="1">
    <citation type="submission" date="2018-06" db="EMBL/GenBank/DDBJ databases">
        <title>A transcriptomic atlas of mushroom development highlights an independent origin of complex multicellularity.</title>
        <authorList>
            <consortium name="DOE Joint Genome Institute"/>
            <person name="Krizsan K."/>
            <person name="Almasi E."/>
            <person name="Merenyi Z."/>
            <person name="Sahu N."/>
            <person name="Viragh M."/>
            <person name="Koszo T."/>
            <person name="Mondo S."/>
            <person name="Kiss B."/>
            <person name="Balint B."/>
            <person name="Kues U."/>
            <person name="Barry K."/>
            <person name="Hegedus J.C."/>
            <person name="Henrissat B."/>
            <person name="Johnson J."/>
            <person name="Lipzen A."/>
            <person name="Ohm R."/>
            <person name="Nagy I."/>
            <person name="Pangilinan J."/>
            <person name="Yan J."/>
            <person name="Xiong Y."/>
            <person name="Grigoriev I.V."/>
            <person name="Hibbett D.S."/>
            <person name="Nagy L.G."/>
        </authorList>
    </citation>
    <scope>NUCLEOTIDE SEQUENCE [LARGE SCALE GENOMIC DNA]</scope>
    <source>
        <strain evidence="9 10">SZMC22713</strain>
    </source>
</reference>
<feature type="compositionally biased region" description="Polar residues" evidence="7">
    <location>
        <begin position="680"/>
        <end position="697"/>
    </location>
</feature>
<dbReference type="Gene3D" id="3.30.200.20">
    <property type="entry name" value="Phosphorylase Kinase, domain 1"/>
    <property type="match status" value="1"/>
</dbReference>
<dbReference type="PROSITE" id="PS50011">
    <property type="entry name" value="PROTEIN_KINASE_DOM"/>
    <property type="match status" value="1"/>
</dbReference>
<dbReference type="EMBL" id="ML170162">
    <property type="protein sequence ID" value="TDL25934.1"/>
    <property type="molecule type" value="Genomic_DNA"/>
</dbReference>
<dbReference type="GO" id="GO:0005737">
    <property type="term" value="C:cytoplasm"/>
    <property type="evidence" value="ECO:0007669"/>
    <property type="project" value="TreeGrafter"/>
</dbReference>
<dbReference type="AlphaFoldDB" id="A0A4Y7QE72"/>
<keyword evidence="4 6" id="KW-0067">ATP-binding</keyword>
<evidence type="ECO:0000256" key="2">
    <source>
        <dbReference type="ARBA" id="ARBA00022741"/>
    </source>
</evidence>
<dbReference type="GO" id="GO:0005634">
    <property type="term" value="C:nucleus"/>
    <property type="evidence" value="ECO:0007669"/>
    <property type="project" value="TreeGrafter"/>
</dbReference>
<proteinExistence type="inferred from homology"/>
<accession>A0A4Y7QE72</accession>
<dbReference type="InterPro" id="IPR000719">
    <property type="entry name" value="Prot_kinase_dom"/>
</dbReference>
<feature type="compositionally biased region" description="Polar residues" evidence="7">
    <location>
        <begin position="1"/>
        <end position="14"/>
    </location>
</feature>
<keyword evidence="2 6" id="KW-0547">Nucleotide-binding</keyword>
<feature type="region of interest" description="Disordered" evidence="7">
    <location>
        <begin position="622"/>
        <end position="697"/>
    </location>
</feature>
<dbReference type="PROSITE" id="PS00107">
    <property type="entry name" value="PROTEIN_KINASE_ATP"/>
    <property type="match status" value="1"/>
</dbReference>
<dbReference type="GO" id="GO:0110031">
    <property type="term" value="P:negative regulation of G2/MI transition of meiotic cell cycle"/>
    <property type="evidence" value="ECO:0007669"/>
    <property type="project" value="TreeGrafter"/>
</dbReference>
<keyword evidence="3" id="KW-0418">Kinase</keyword>
<feature type="domain" description="Protein kinase" evidence="8">
    <location>
        <begin position="762"/>
        <end position="1032"/>
    </location>
</feature>
<dbReference type="PANTHER" id="PTHR11042:SF190">
    <property type="entry name" value="MITOSIS INHIBITOR PROTEIN KINASE MIK1"/>
    <property type="match status" value="1"/>
</dbReference>
<dbReference type="Proteomes" id="UP000294933">
    <property type="component" value="Unassembled WGS sequence"/>
</dbReference>
<dbReference type="SUPFAM" id="SSF56112">
    <property type="entry name" value="Protein kinase-like (PK-like)"/>
    <property type="match status" value="1"/>
</dbReference>
<feature type="compositionally biased region" description="Low complexity" evidence="7">
    <location>
        <begin position="355"/>
        <end position="368"/>
    </location>
</feature>
<feature type="compositionally biased region" description="Low complexity" evidence="7">
    <location>
        <begin position="305"/>
        <end position="314"/>
    </location>
</feature>
<gene>
    <name evidence="9" type="ORF">BD410DRAFT_783928</name>
</gene>
<feature type="binding site" evidence="6">
    <location>
        <position position="796"/>
    </location>
    <ligand>
        <name>ATP</name>
        <dbReference type="ChEBI" id="CHEBI:30616"/>
    </ligand>
</feature>
<feature type="region of interest" description="Disordered" evidence="7">
    <location>
        <begin position="528"/>
        <end position="601"/>
    </location>
</feature>
<feature type="region of interest" description="Disordered" evidence="7">
    <location>
        <begin position="305"/>
        <end position="397"/>
    </location>
</feature>
<feature type="region of interest" description="Disordered" evidence="7">
    <location>
        <begin position="413"/>
        <end position="435"/>
    </location>
</feature>
<evidence type="ECO:0000256" key="4">
    <source>
        <dbReference type="ARBA" id="ARBA00022840"/>
    </source>
</evidence>
<evidence type="ECO:0000313" key="9">
    <source>
        <dbReference type="EMBL" id="TDL25934.1"/>
    </source>
</evidence>
<dbReference type="GO" id="GO:0004713">
    <property type="term" value="F:protein tyrosine kinase activity"/>
    <property type="evidence" value="ECO:0007669"/>
    <property type="project" value="TreeGrafter"/>
</dbReference>
<organism evidence="9 10">
    <name type="scientific">Rickenella mellea</name>
    <dbReference type="NCBI Taxonomy" id="50990"/>
    <lineage>
        <taxon>Eukaryota</taxon>
        <taxon>Fungi</taxon>
        <taxon>Dikarya</taxon>
        <taxon>Basidiomycota</taxon>
        <taxon>Agaricomycotina</taxon>
        <taxon>Agaricomycetes</taxon>
        <taxon>Hymenochaetales</taxon>
        <taxon>Rickenellaceae</taxon>
        <taxon>Rickenella</taxon>
    </lineage>
</organism>
<protein>
    <recommendedName>
        <fullName evidence="8">Protein kinase domain-containing protein</fullName>
    </recommendedName>
</protein>
<dbReference type="VEuPathDB" id="FungiDB:BD410DRAFT_783928"/>
<feature type="compositionally biased region" description="Pro residues" evidence="7">
    <location>
        <begin position="23"/>
        <end position="34"/>
    </location>
</feature>
<feature type="compositionally biased region" description="Low complexity" evidence="7">
    <location>
        <begin position="622"/>
        <end position="638"/>
    </location>
</feature>
<evidence type="ECO:0000256" key="7">
    <source>
        <dbReference type="SAM" id="MobiDB-lite"/>
    </source>
</evidence>
<dbReference type="Pfam" id="PF00069">
    <property type="entry name" value="Pkinase"/>
    <property type="match status" value="1"/>
</dbReference>
<dbReference type="InterPro" id="IPR017441">
    <property type="entry name" value="Protein_kinase_ATP_BS"/>
</dbReference>
<evidence type="ECO:0000256" key="6">
    <source>
        <dbReference type="PROSITE-ProRule" id="PRU10141"/>
    </source>
</evidence>
<feature type="compositionally biased region" description="Polar residues" evidence="7">
    <location>
        <begin position="243"/>
        <end position="253"/>
    </location>
</feature>
<name>A0A4Y7QE72_9AGAM</name>
<dbReference type="GO" id="GO:0005524">
    <property type="term" value="F:ATP binding"/>
    <property type="evidence" value="ECO:0007669"/>
    <property type="project" value="UniProtKB-UniRule"/>
</dbReference>
<feature type="region of interest" description="Disordered" evidence="7">
    <location>
        <begin position="710"/>
        <end position="731"/>
    </location>
</feature>
<feature type="compositionally biased region" description="Basic and acidic residues" evidence="7">
    <location>
        <begin position="178"/>
        <end position="191"/>
    </location>
</feature>
<feature type="compositionally biased region" description="Polar residues" evidence="7">
    <location>
        <begin position="327"/>
        <end position="337"/>
    </location>
</feature>
<feature type="compositionally biased region" description="Low complexity" evidence="7">
    <location>
        <begin position="423"/>
        <end position="435"/>
    </location>
</feature>